<dbReference type="InterPro" id="IPR036397">
    <property type="entry name" value="RNaseH_sf"/>
</dbReference>
<feature type="domain" description="RNase H type-1" evidence="1">
    <location>
        <begin position="96"/>
        <end position="209"/>
    </location>
</feature>
<dbReference type="InterPro" id="IPR012337">
    <property type="entry name" value="RNaseH-like_sf"/>
</dbReference>
<dbReference type="InterPro" id="IPR052929">
    <property type="entry name" value="RNase_H-like_EbsB-rel"/>
</dbReference>
<name>A0A6P5ZV46_DURZI</name>
<dbReference type="GeneID" id="111303961"/>
<dbReference type="OrthoDB" id="1748820at2759"/>
<dbReference type="CDD" id="cd06222">
    <property type="entry name" value="RNase_H_like"/>
    <property type="match status" value="1"/>
</dbReference>
<dbReference type="InterPro" id="IPR044730">
    <property type="entry name" value="RNase_H-like_dom_plant"/>
</dbReference>
<dbReference type="AlphaFoldDB" id="A0A6P5ZV46"/>
<dbReference type="Proteomes" id="UP000515121">
    <property type="component" value="Unplaced"/>
</dbReference>
<dbReference type="PANTHER" id="PTHR47074">
    <property type="entry name" value="BNAC02G40300D PROTEIN"/>
    <property type="match status" value="1"/>
</dbReference>
<organism evidence="2 3">
    <name type="scientific">Durio zibethinus</name>
    <name type="common">Durian</name>
    <dbReference type="NCBI Taxonomy" id="66656"/>
    <lineage>
        <taxon>Eukaryota</taxon>
        <taxon>Viridiplantae</taxon>
        <taxon>Streptophyta</taxon>
        <taxon>Embryophyta</taxon>
        <taxon>Tracheophyta</taxon>
        <taxon>Spermatophyta</taxon>
        <taxon>Magnoliopsida</taxon>
        <taxon>eudicotyledons</taxon>
        <taxon>Gunneridae</taxon>
        <taxon>Pentapetalae</taxon>
        <taxon>rosids</taxon>
        <taxon>malvids</taxon>
        <taxon>Malvales</taxon>
        <taxon>Malvaceae</taxon>
        <taxon>Helicteroideae</taxon>
        <taxon>Durio</taxon>
    </lineage>
</organism>
<dbReference type="InterPro" id="IPR002156">
    <property type="entry name" value="RNaseH_domain"/>
</dbReference>
<dbReference type="PANTHER" id="PTHR47074:SF48">
    <property type="entry name" value="POLYNUCLEOTIDYL TRANSFERASE, RIBONUCLEASE H-LIKE SUPERFAMILY PROTEIN"/>
    <property type="match status" value="1"/>
</dbReference>
<dbReference type="SUPFAM" id="SSF53098">
    <property type="entry name" value="Ribonuclease H-like"/>
    <property type="match status" value="1"/>
</dbReference>
<evidence type="ECO:0000313" key="2">
    <source>
        <dbReference type="Proteomes" id="UP000515121"/>
    </source>
</evidence>
<sequence length="250" mass="28462">MSSFIVCMLKVCGGTYLCFKKLGATSTKQGRGFTIWGIWGERNNEIHGEQTKTTQAIAAFIKQYHAEFNNAQVACVNQPTWSKYWLRPVEGRVKVNFDGALAKQDRKGGARIVIRDHNGQVLGAATIQIHAVNDLFLVESRAAVLSLQFAPEMGFTNIELKGDCFTVVRSLNMTIMDFSRIGVIIEETRRRMSLFHSCNVLHVLRSGNRHLINWLTIISIMTYRFVNSSPDIDLRSRYQSFLFWCDEPFN</sequence>
<evidence type="ECO:0000259" key="1">
    <source>
        <dbReference type="Pfam" id="PF13456"/>
    </source>
</evidence>
<gene>
    <name evidence="3" type="primary">LOC111303961</name>
</gene>
<reference evidence="3" key="1">
    <citation type="submission" date="2025-08" db="UniProtKB">
        <authorList>
            <consortium name="RefSeq"/>
        </authorList>
    </citation>
    <scope>IDENTIFICATION</scope>
    <source>
        <tissue evidence="3">Fruit stalk</tissue>
    </source>
</reference>
<dbReference type="Gene3D" id="3.30.420.10">
    <property type="entry name" value="Ribonuclease H-like superfamily/Ribonuclease H"/>
    <property type="match status" value="1"/>
</dbReference>
<dbReference type="RefSeq" id="XP_022756251.1">
    <property type="nucleotide sequence ID" value="XM_022900516.1"/>
</dbReference>
<dbReference type="GO" id="GO:0003676">
    <property type="term" value="F:nucleic acid binding"/>
    <property type="evidence" value="ECO:0007669"/>
    <property type="project" value="InterPro"/>
</dbReference>
<evidence type="ECO:0000313" key="3">
    <source>
        <dbReference type="RefSeq" id="XP_022756251.1"/>
    </source>
</evidence>
<keyword evidence="2" id="KW-1185">Reference proteome</keyword>
<protein>
    <submittedName>
        <fullName evidence="3">Uncharacterized protein LOC111303961</fullName>
    </submittedName>
</protein>
<dbReference type="Pfam" id="PF13456">
    <property type="entry name" value="RVT_3"/>
    <property type="match status" value="1"/>
</dbReference>
<dbReference type="KEGG" id="dzi:111303961"/>
<dbReference type="GO" id="GO:0004523">
    <property type="term" value="F:RNA-DNA hybrid ribonuclease activity"/>
    <property type="evidence" value="ECO:0007669"/>
    <property type="project" value="InterPro"/>
</dbReference>
<accession>A0A6P5ZV46</accession>
<proteinExistence type="predicted"/>